<name>A0ABW5L896_9SPHI</name>
<evidence type="ECO:0000313" key="3">
    <source>
        <dbReference type="Proteomes" id="UP001597440"/>
    </source>
</evidence>
<keyword evidence="1" id="KW-0812">Transmembrane</keyword>
<protein>
    <recommendedName>
        <fullName evidence="4">Protein FecR C-terminal domain-containing protein</fullName>
    </recommendedName>
</protein>
<keyword evidence="1" id="KW-0472">Membrane</keyword>
<accession>A0ABW5L896</accession>
<proteinExistence type="predicted"/>
<dbReference type="Gene3D" id="3.55.50.30">
    <property type="match status" value="1"/>
</dbReference>
<dbReference type="Proteomes" id="UP001597440">
    <property type="component" value="Unassembled WGS sequence"/>
</dbReference>
<evidence type="ECO:0000256" key="1">
    <source>
        <dbReference type="SAM" id="Phobius"/>
    </source>
</evidence>
<keyword evidence="3" id="KW-1185">Reference proteome</keyword>
<evidence type="ECO:0000313" key="2">
    <source>
        <dbReference type="EMBL" id="MFD2556555.1"/>
    </source>
</evidence>
<keyword evidence="1" id="KW-1133">Transmembrane helix</keyword>
<reference evidence="3" key="1">
    <citation type="journal article" date="2019" name="Int. J. Syst. Evol. Microbiol.">
        <title>The Global Catalogue of Microorganisms (GCM) 10K type strain sequencing project: providing services to taxonomists for standard genome sequencing and annotation.</title>
        <authorList>
            <consortium name="The Broad Institute Genomics Platform"/>
            <consortium name="The Broad Institute Genome Sequencing Center for Infectious Disease"/>
            <person name="Wu L."/>
            <person name="Ma J."/>
        </authorList>
    </citation>
    <scope>NUCLEOTIDE SEQUENCE [LARGE SCALE GENOMIC DNA]</scope>
    <source>
        <strain evidence="3">KCTC 52298</strain>
    </source>
</reference>
<comment type="caution">
    <text evidence="2">The sequence shown here is derived from an EMBL/GenBank/DDBJ whole genome shotgun (WGS) entry which is preliminary data.</text>
</comment>
<organism evidence="2 3">
    <name type="scientific">Sphingobacterium tabacisoli</name>
    <dbReference type="NCBI Taxonomy" id="2044855"/>
    <lineage>
        <taxon>Bacteria</taxon>
        <taxon>Pseudomonadati</taxon>
        <taxon>Bacteroidota</taxon>
        <taxon>Sphingobacteriia</taxon>
        <taxon>Sphingobacteriales</taxon>
        <taxon>Sphingobacteriaceae</taxon>
        <taxon>Sphingobacterium</taxon>
    </lineage>
</organism>
<evidence type="ECO:0008006" key="4">
    <source>
        <dbReference type="Google" id="ProtNLM"/>
    </source>
</evidence>
<dbReference type="RefSeq" id="WP_210352387.1">
    <property type="nucleotide sequence ID" value="NZ_JAEQMU010000001.1"/>
</dbReference>
<gene>
    <name evidence="2" type="ORF">ACFSQW_19330</name>
</gene>
<feature type="transmembrane region" description="Helical" evidence="1">
    <location>
        <begin position="66"/>
        <end position="84"/>
    </location>
</feature>
<dbReference type="EMBL" id="JBHULD010000018">
    <property type="protein sequence ID" value="MFD2556555.1"/>
    <property type="molecule type" value="Genomic_DNA"/>
</dbReference>
<sequence>MNKDILNRYFEKQCSVEEVKIVEAWLLDPNNRTEFDLFLEERWDSHYYQRQEAPIVAIKKSMPMQLWKAATAAVVLIALGFYFFSISQSPVVESSSAIVRHSGVSSDSSPAHLSLSDTAPVVTNPKNFKQHEKKPTKIHKSNQTVAALDTSAQKRGTKTVKATKLGNFMVNEVLLSQLRHKIDSNQLVLNIDLHEATLAEIAYRLRKNYGIILEPCSTGTSSKTYTARFEKISINDLLHDMSQKMLFSYTVKDSIIKVCFN</sequence>